<feature type="domain" description="Glycoside hydrolase family 31 TIM barrel" evidence="15">
    <location>
        <begin position="294"/>
        <end position="699"/>
    </location>
</feature>
<keyword evidence="7 14" id="KW-0378">Hydrolase</keyword>
<dbReference type="Gene3D" id="2.60.40.1180">
    <property type="entry name" value="Golgi alpha-mannosidase II"/>
    <property type="match status" value="2"/>
</dbReference>
<dbReference type="InterPro" id="IPR025887">
    <property type="entry name" value="Glyco_hydro_31_N_dom"/>
</dbReference>
<protein>
    <submittedName>
        <fullName evidence="18">Glycoside hydrolase family 31 protein</fullName>
    </submittedName>
</protein>
<comment type="catalytic activity">
    <reaction evidence="2">
        <text>Hydrolysis of terminal, non-reducing (1-&gt;4)-linked alpha-D-glucose residues with release of alpha-D-glucose.</text>
        <dbReference type="EC" id="3.2.1.20"/>
    </reaction>
</comment>
<dbReference type="STRING" id="1149755.A0A2J6R5W6"/>
<reference evidence="18 19" key="1">
    <citation type="submission" date="2016-04" db="EMBL/GenBank/DDBJ databases">
        <title>A degradative enzymes factory behind the ericoid mycorrhizal symbiosis.</title>
        <authorList>
            <consortium name="DOE Joint Genome Institute"/>
            <person name="Martino E."/>
            <person name="Morin E."/>
            <person name="Grelet G."/>
            <person name="Kuo A."/>
            <person name="Kohler A."/>
            <person name="Daghino S."/>
            <person name="Barry K."/>
            <person name="Choi C."/>
            <person name="Cichocki N."/>
            <person name="Clum A."/>
            <person name="Copeland A."/>
            <person name="Hainaut M."/>
            <person name="Haridas S."/>
            <person name="Labutti K."/>
            <person name="Lindquist E."/>
            <person name="Lipzen A."/>
            <person name="Khouja H.-R."/>
            <person name="Murat C."/>
            <person name="Ohm R."/>
            <person name="Olson A."/>
            <person name="Spatafora J."/>
            <person name="Veneault-Fourrey C."/>
            <person name="Henrissat B."/>
            <person name="Grigoriev I."/>
            <person name="Martin F."/>
            <person name="Perotto S."/>
        </authorList>
    </citation>
    <scope>NUCLEOTIDE SEQUENCE [LARGE SCALE GENOMIC DNA]</scope>
    <source>
        <strain evidence="18 19">F</strain>
    </source>
</reference>
<dbReference type="SUPFAM" id="SSF74650">
    <property type="entry name" value="Galactose mutarotase-like"/>
    <property type="match status" value="1"/>
</dbReference>
<dbReference type="InterPro" id="IPR017853">
    <property type="entry name" value="GH"/>
</dbReference>
<dbReference type="GO" id="GO:0004558">
    <property type="term" value="F:alpha-1,4-glucosidase activity"/>
    <property type="evidence" value="ECO:0007669"/>
    <property type="project" value="UniProtKB-EC"/>
</dbReference>
<dbReference type="InterPro" id="IPR048395">
    <property type="entry name" value="Glyco_hydro_31_C"/>
</dbReference>
<evidence type="ECO:0000256" key="5">
    <source>
        <dbReference type="ARBA" id="ARBA00022525"/>
    </source>
</evidence>
<dbReference type="GO" id="GO:0000272">
    <property type="term" value="P:polysaccharide catabolic process"/>
    <property type="evidence" value="ECO:0007669"/>
    <property type="project" value="UniProtKB-KW"/>
</dbReference>
<evidence type="ECO:0000256" key="10">
    <source>
        <dbReference type="ARBA" id="ARBA00023295"/>
    </source>
</evidence>
<keyword evidence="12" id="KW-0624">Polysaccharide degradation</keyword>
<evidence type="ECO:0000313" key="19">
    <source>
        <dbReference type="Proteomes" id="UP000235786"/>
    </source>
</evidence>
<dbReference type="Gene3D" id="2.60.40.1760">
    <property type="entry name" value="glycosyl hydrolase (family 31)"/>
    <property type="match status" value="1"/>
</dbReference>
<evidence type="ECO:0000256" key="6">
    <source>
        <dbReference type="ARBA" id="ARBA00022729"/>
    </source>
</evidence>
<dbReference type="Gene3D" id="3.20.20.80">
    <property type="entry name" value="Glycosidases"/>
    <property type="match status" value="1"/>
</dbReference>
<evidence type="ECO:0000256" key="2">
    <source>
        <dbReference type="ARBA" id="ARBA00001657"/>
    </source>
</evidence>
<dbReference type="Pfam" id="PF01055">
    <property type="entry name" value="Glyco_hydro_31_2nd"/>
    <property type="match status" value="1"/>
</dbReference>
<keyword evidence="19" id="KW-1185">Reference proteome</keyword>
<evidence type="ECO:0000259" key="16">
    <source>
        <dbReference type="Pfam" id="PF13802"/>
    </source>
</evidence>
<evidence type="ECO:0000256" key="1">
    <source>
        <dbReference type="ARBA" id="ARBA00000448"/>
    </source>
</evidence>
<evidence type="ECO:0000256" key="3">
    <source>
        <dbReference type="ARBA" id="ARBA00004613"/>
    </source>
</evidence>
<evidence type="ECO:0000256" key="8">
    <source>
        <dbReference type="ARBA" id="ARBA00023180"/>
    </source>
</evidence>
<keyword evidence="11" id="KW-0961">Cell wall biogenesis/degradation</keyword>
<evidence type="ECO:0000256" key="7">
    <source>
        <dbReference type="ARBA" id="ARBA00022801"/>
    </source>
</evidence>
<dbReference type="Proteomes" id="UP000235786">
    <property type="component" value="Unassembled WGS sequence"/>
</dbReference>
<evidence type="ECO:0000259" key="17">
    <source>
        <dbReference type="Pfam" id="PF21365"/>
    </source>
</evidence>
<dbReference type="CDD" id="cd14752">
    <property type="entry name" value="GH31_N"/>
    <property type="match status" value="1"/>
</dbReference>
<sequence length="906" mass="101717">MIFTEALACLFPYHLAMLVWQMMKGFLVLGACKMMMPSLLGVDLCPSQRHECHGGYFASNIQYTGSGIKADLKLAGRACDFYGSDLKDLRLTIDYETDNRVHLKIYDVDEQVYQIPESVFPRPRGSIPAKDSSLEVQVIENPFSFAVVRKGSHETIFNTSGSDLVFESQYLKLRTSLPPNPVLYGLGEHTDPMMLPTTDYTRTFWSRDAGMVPPGTNLYGNHPVYFEHRHQSNSTHAVAFINSNGMDIKINNTKETGQYLEYNTVGGIIDLYFLSGPDPIDIARQFSEVSGKAAMMPYWGLGFHQCRFGYGNIENVAEVVKNYAKAEIPLETMWTDIDYMDGFKVFTLNPEGFPLDKTRELVHQLHAQDQHYVMMVDPAVAYQDYPAFNKGKEDGIFMKTSNGSIYRGVVWPGTTAFPDWFNDKTQAYWNGQFNSFFNKHTGVDIDALWIDMNEPSNFCDYPCNPPEGLIVASKPLSPTIPVKIANVREPNLELAVESHRQHAISQHESSKNRMKGLPGRDLINPKYSISNLQGSLSNHTVPTDIIHANGLAEYDTHNLYGTMMSTASREAMLLRRPTKRPLIITRSTFMGAGAKVGHWLGDNVSDWGNYRRSIRHMLQFASFFQVPMVGADVCGFIGDTTETLCARWATLGAFYTFYRNHNNPWPAIGQEFYQWPIVAEAARNAINTRYRLLDYIYTAFHKQTFDGTPVMSPMMFLYPNDPETFPIHLQYFYGPSLLISPVTEEGATDVTIYLPSDQFYDFHTLQPISSNGSHITITDISYTEIPVHIRGGSIIPLRVSGAKTTTALRKLDFELLVAPDRKGNAKGELYLDDGESLVQKATSEIEFWYDGKTKVLEMNGTFGYAAGVKIANVTILGDAGPVSCLLGKKLTKGFVIDIGRIKCTSV</sequence>
<evidence type="ECO:0000256" key="12">
    <source>
        <dbReference type="ARBA" id="ARBA00023326"/>
    </source>
</evidence>
<keyword evidence="5" id="KW-0964">Secreted</keyword>
<keyword evidence="8" id="KW-0325">Glycoprotein</keyword>
<dbReference type="SUPFAM" id="SSF51011">
    <property type="entry name" value="Glycosyl hydrolase domain"/>
    <property type="match status" value="1"/>
</dbReference>
<evidence type="ECO:0000313" key="18">
    <source>
        <dbReference type="EMBL" id="PMD33885.1"/>
    </source>
</evidence>
<feature type="domain" description="Glycosyl hydrolase family 31 C-terminal" evidence="17">
    <location>
        <begin position="707"/>
        <end position="795"/>
    </location>
</feature>
<dbReference type="GO" id="GO:0030246">
    <property type="term" value="F:carbohydrate binding"/>
    <property type="evidence" value="ECO:0007669"/>
    <property type="project" value="InterPro"/>
</dbReference>
<proteinExistence type="inferred from homology"/>
<dbReference type="GO" id="GO:0008422">
    <property type="term" value="F:beta-glucosidase activity"/>
    <property type="evidence" value="ECO:0007669"/>
    <property type="project" value="UniProtKB-EC"/>
</dbReference>
<keyword evidence="9" id="KW-0119">Carbohydrate metabolism</keyword>
<dbReference type="InterPro" id="IPR000322">
    <property type="entry name" value="Glyco_hydro_31_TIM"/>
</dbReference>
<dbReference type="InterPro" id="IPR011013">
    <property type="entry name" value="Gal_mutarotase_sf_dom"/>
</dbReference>
<feature type="domain" description="Glycoside hydrolase family 31 N-terminal" evidence="16">
    <location>
        <begin position="97"/>
        <end position="244"/>
    </location>
</feature>
<dbReference type="SUPFAM" id="SSF51445">
    <property type="entry name" value="(Trans)glycosidases"/>
    <property type="match status" value="1"/>
</dbReference>
<dbReference type="CDD" id="cd06602">
    <property type="entry name" value="GH31_MGAM_SI_GAA"/>
    <property type="match status" value="1"/>
</dbReference>
<dbReference type="AlphaFoldDB" id="A0A2J6R5W6"/>
<evidence type="ECO:0000259" key="15">
    <source>
        <dbReference type="Pfam" id="PF01055"/>
    </source>
</evidence>
<evidence type="ECO:0000256" key="4">
    <source>
        <dbReference type="ARBA" id="ARBA00007806"/>
    </source>
</evidence>
<dbReference type="Pfam" id="PF13802">
    <property type="entry name" value="Gal_mutarotas_2"/>
    <property type="match status" value="1"/>
</dbReference>
<dbReference type="EMBL" id="KZ613955">
    <property type="protein sequence ID" value="PMD33885.1"/>
    <property type="molecule type" value="Genomic_DNA"/>
</dbReference>
<keyword evidence="6" id="KW-0732">Signal</keyword>
<dbReference type="GO" id="GO:0071555">
    <property type="term" value="P:cell wall organization"/>
    <property type="evidence" value="ECO:0007669"/>
    <property type="project" value="UniProtKB-KW"/>
</dbReference>
<organism evidence="18 19">
    <name type="scientific">Hyaloscypha variabilis (strain UAMH 11265 / GT02V1 / F)</name>
    <name type="common">Meliniomyces variabilis</name>
    <dbReference type="NCBI Taxonomy" id="1149755"/>
    <lineage>
        <taxon>Eukaryota</taxon>
        <taxon>Fungi</taxon>
        <taxon>Dikarya</taxon>
        <taxon>Ascomycota</taxon>
        <taxon>Pezizomycotina</taxon>
        <taxon>Leotiomycetes</taxon>
        <taxon>Helotiales</taxon>
        <taxon>Hyaloscyphaceae</taxon>
        <taxon>Hyaloscypha</taxon>
        <taxon>Hyaloscypha variabilis</taxon>
    </lineage>
</organism>
<keyword evidence="10 14" id="KW-0326">Glycosidase</keyword>
<evidence type="ECO:0000256" key="9">
    <source>
        <dbReference type="ARBA" id="ARBA00023277"/>
    </source>
</evidence>
<evidence type="ECO:0000256" key="13">
    <source>
        <dbReference type="ARBA" id="ARBA00025512"/>
    </source>
</evidence>
<dbReference type="InterPro" id="IPR013780">
    <property type="entry name" value="Glyco_hydro_b"/>
</dbReference>
<comment type="catalytic activity">
    <reaction evidence="1">
        <text>Hydrolysis of terminal, non-reducing beta-D-glucosyl residues with release of beta-D-glucose.</text>
        <dbReference type="EC" id="3.2.1.21"/>
    </reaction>
</comment>
<comment type="function">
    <text evidence="13">Glucosidase involved in the degradation of cellulosic biomass. Has both alpha- and beta-glucosidase activity.</text>
</comment>
<dbReference type="PANTHER" id="PTHR22762">
    <property type="entry name" value="ALPHA-GLUCOSIDASE"/>
    <property type="match status" value="1"/>
</dbReference>
<comment type="similarity">
    <text evidence="4 14">Belongs to the glycosyl hydrolase 31 family.</text>
</comment>
<dbReference type="Pfam" id="PF21365">
    <property type="entry name" value="Glyco_hydro_31_3rd"/>
    <property type="match status" value="1"/>
</dbReference>
<dbReference type="OrthoDB" id="5839090at2759"/>
<dbReference type="GO" id="GO:0005576">
    <property type="term" value="C:extracellular region"/>
    <property type="evidence" value="ECO:0007669"/>
    <property type="project" value="UniProtKB-SubCell"/>
</dbReference>
<name>A0A2J6R5W6_HYAVF</name>
<gene>
    <name evidence="18" type="ORF">L207DRAFT_517910</name>
</gene>
<comment type="subcellular location">
    <subcellularLocation>
        <location evidence="3">Secreted</location>
    </subcellularLocation>
</comment>
<evidence type="ECO:0000256" key="14">
    <source>
        <dbReference type="RuleBase" id="RU361185"/>
    </source>
</evidence>
<evidence type="ECO:0000256" key="11">
    <source>
        <dbReference type="ARBA" id="ARBA00023316"/>
    </source>
</evidence>
<dbReference type="PANTHER" id="PTHR22762:SF67">
    <property type="entry name" value="ALPHA_BETA-GLUCOSIDASE AGDC-RELATED"/>
    <property type="match status" value="1"/>
</dbReference>
<accession>A0A2J6R5W6</accession>